<dbReference type="InterPro" id="IPR001650">
    <property type="entry name" value="Helicase_C-like"/>
</dbReference>
<evidence type="ECO:0000256" key="5">
    <source>
        <dbReference type="ARBA" id="ARBA00022840"/>
    </source>
</evidence>
<evidence type="ECO:0000259" key="8">
    <source>
        <dbReference type="PROSITE" id="PS51192"/>
    </source>
</evidence>
<dbReference type="GO" id="GO:0006281">
    <property type="term" value="P:DNA repair"/>
    <property type="evidence" value="ECO:0007669"/>
    <property type="project" value="UniProtKB-KW"/>
</dbReference>
<dbReference type="GO" id="GO:0005524">
    <property type="term" value="F:ATP binding"/>
    <property type="evidence" value="ECO:0007669"/>
    <property type="project" value="UniProtKB-KW"/>
</dbReference>
<dbReference type="GO" id="GO:0003677">
    <property type="term" value="F:DNA binding"/>
    <property type="evidence" value="ECO:0007669"/>
    <property type="project" value="UniProtKB-KW"/>
</dbReference>
<dbReference type="InterPro" id="IPR014001">
    <property type="entry name" value="Helicase_ATP-bd"/>
</dbReference>
<dbReference type="PROSITE" id="PS51194">
    <property type="entry name" value="HELICASE_CTER"/>
    <property type="match status" value="1"/>
</dbReference>
<keyword evidence="2" id="KW-0227">DNA damage</keyword>
<dbReference type="InterPro" id="IPR027417">
    <property type="entry name" value="P-loop_NTPase"/>
</dbReference>
<dbReference type="AlphaFoldDB" id="I5BTD3"/>
<dbReference type="PANTHER" id="PTHR47964:SF1">
    <property type="entry name" value="ATP-DEPENDENT DNA HELICASE HOMOLOG RECG, CHLOROPLASTIC"/>
    <property type="match status" value="1"/>
</dbReference>
<dbReference type="Gene3D" id="3.90.1150.50">
    <property type="entry name" value="Transcription-repair-coupling factor, D7 domain"/>
    <property type="match status" value="1"/>
</dbReference>
<dbReference type="Pfam" id="PF00270">
    <property type="entry name" value="DEAD"/>
    <property type="match status" value="1"/>
</dbReference>
<keyword evidence="1" id="KW-0547">Nucleotide-binding</keyword>
<dbReference type="STRING" id="204799.GCA_001696575_00868"/>
<organism evidence="10 11">
    <name type="scientific">Nitratireductor aquibiodomus RA22</name>
    <dbReference type="NCBI Taxonomy" id="1189611"/>
    <lineage>
        <taxon>Bacteria</taxon>
        <taxon>Pseudomonadati</taxon>
        <taxon>Pseudomonadota</taxon>
        <taxon>Alphaproteobacteria</taxon>
        <taxon>Hyphomicrobiales</taxon>
        <taxon>Phyllobacteriaceae</taxon>
        <taxon>Nitratireductor</taxon>
    </lineage>
</organism>
<keyword evidence="5" id="KW-0067">ATP-binding</keyword>
<dbReference type="SMART" id="SM00982">
    <property type="entry name" value="TRCF"/>
    <property type="match status" value="1"/>
</dbReference>
<dbReference type="InterPro" id="IPR047112">
    <property type="entry name" value="RecG/Mfd"/>
</dbReference>
<proteinExistence type="predicted"/>
<dbReference type="InterPro" id="IPR037235">
    <property type="entry name" value="TRCF-like_C_D7"/>
</dbReference>
<evidence type="ECO:0000259" key="9">
    <source>
        <dbReference type="PROSITE" id="PS51194"/>
    </source>
</evidence>
<dbReference type="PATRIC" id="fig|1189611.3.peg.3642"/>
<dbReference type="PANTHER" id="PTHR47964">
    <property type="entry name" value="ATP-DEPENDENT DNA HELICASE HOMOLOG RECG, CHLOROPLASTIC"/>
    <property type="match status" value="1"/>
</dbReference>
<dbReference type="GO" id="GO:0003678">
    <property type="term" value="F:DNA helicase activity"/>
    <property type="evidence" value="ECO:0007669"/>
    <property type="project" value="TreeGrafter"/>
</dbReference>
<dbReference type="Pfam" id="PF00271">
    <property type="entry name" value="Helicase_C"/>
    <property type="match status" value="1"/>
</dbReference>
<dbReference type="InterPro" id="IPR005118">
    <property type="entry name" value="TRCF_C"/>
</dbReference>
<dbReference type="Pfam" id="PF03461">
    <property type="entry name" value="TRCF"/>
    <property type="match status" value="1"/>
</dbReference>
<dbReference type="SUPFAM" id="SSF143517">
    <property type="entry name" value="TRCF domain-like"/>
    <property type="match status" value="1"/>
</dbReference>
<accession>I5BTD3</accession>
<dbReference type="Gene3D" id="3.40.50.300">
    <property type="entry name" value="P-loop containing nucleotide triphosphate hydrolases"/>
    <property type="match status" value="1"/>
</dbReference>
<dbReference type="EMBL" id="AJXZ01000047">
    <property type="protein sequence ID" value="EIM72835.1"/>
    <property type="molecule type" value="Genomic_DNA"/>
</dbReference>
<dbReference type="Proteomes" id="UP000004622">
    <property type="component" value="Unassembled WGS sequence"/>
</dbReference>
<evidence type="ECO:0000256" key="7">
    <source>
        <dbReference type="ARBA" id="ARBA00023204"/>
    </source>
</evidence>
<keyword evidence="3" id="KW-0378">Hydrolase</keyword>
<keyword evidence="4" id="KW-0347">Helicase</keyword>
<evidence type="ECO:0000256" key="4">
    <source>
        <dbReference type="ARBA" id="ARBA00022806"/>
    </source>
</evidence>
<evidence type="ECO:0000256" key="3">
    <source>
        <dbReference type="ARBA" id="ARBA00022801"/>
    </source>
</evidence>
<reference evidence="10 11" key="1">
    <citation type="journal article" date="2012" name="J. Bacteriol.">
        <title>Genome Sequence of Nitratireductor aquibiodomus Strain RA22.</title>
        <authorList>
            <person name="Singh A."/>
            <person name="Jangir P.K."/>
            <person name="Kumari C."/>
            <person name="Sharma R."/>
        </authorList>
    </citation>
    <scope>NUCLEOTIDE SEQUENCE [LARGE SCALE GENOMIC DNA]</scope>
    <source>
        <strain evidence="10 11">RA22</strain>
    </source>
</reference>
<dbReference type="InterPro" id="IPR011545">
    <property type="entry name" value="DEAD/DEAH_box_helicase_dom"/>
</dbReference>
<keyword evidence="6" id="KW-0238">DNA-binding</keyword>
<evidence type="ECO:0000313" key="11">
    <source>
        <dbReference type="Proteomes" id="UP000004622"/>
    </source>
</evidence>
<feature type="domain" description="Helicase C-terminal" evidence="9">
    <location>
        <begin position="94"/>
        <end position="248"/>
    </location>
</feature>
<evidence type="ECO:0000313" key="10">
    <source>
        <dbReference type="EMBL" id="EIM72835.1"/>
    </source>
</evidence>
<gene>
    <name evidence="10" type="ORF">A33O_18034</name>
</gene>
<name>I5BTD3_9HYPH</name>
<keyword evidence="7" id="KW-0234">DNA repair</keyword>
<feature type="domain" description="Helicase ATP-binding" evidence="8">
    <location>
        <begin position="1"/>
        <end position="73"/>
    </location>
</feature>
<sequence>IDIVVGTHALLGSSVTFKNLGLLIIDEEQRFGVRHKERLKDLKSDIHVLTLSATPIPRTLQLALTGVRELSLITTAPVDRMAVRSFISPVDPLVIRETLLRERYRGGQSFYVVPRVSDLAEVREFLSEHVPELKVATAHGQLAPGELDDIMNAFYDGQYDVLLSTTIVESGLDIPTANTLIVHRADMFGLAQLYQLRGRVGRSKVRAYALFTLPPNRTLTATAERRLKVLQSLDTLGAGFQLASHDLDIRGAGNILGEEQSGHVKEVGYELYQQMLEEAVAELKGTEEAVDTGWSPQITVGTAVMIPEAYVSDLQLRLGLYRRIAELETPEEIDAFGAELIDRFGPLPQEVEHLLKIVFIKALCRRANVEKLDAGPKGTVVHFRNQEFPEPVGLVRFIGEQGSLAKIRPDQSIVFIRDWPTPEKRLAGAAVIMTQLVRLIEKKAA</sequence>
<protein>
    <submittedName>
        <fullName evidence="10">Transcription-repair coupling factor</fullName>
    </submittedName>
</protein>
<evidence type="ECO:0000256" key="6">
    <source>
        <dbReference type="ARBA" id="ARBA00023125"/>
    </source>
</evidence>
<feature type="non-terminal residue" evidence="10">
    <location>
        <position position="1"/>
    </location>
</feature>
<evidence type="ECO:0000256" key="2">
    <source>
        <dbReference type="ARBA" id="ARBA00022763"/>
    </source>
</evidence>
<dbReference type="PROSITE" id="PS51192">
    <property type="entry name" value="HELICASE_ATP_BIND_1"/>
    <property type="match status" value="1"/>
</dbReference>
<evidence type="ECO:0000256" key="1">
    <source>
        <dbReference type="ARBA" id="ARBA00022741"/>
    </source>
</evidence>
<dbReference type="SMART" id="SM00490">
    <property type="entry name" value="HELICc"/>
    <property type="match status" value="1"/>
</dbReference>
<dbReference type="GO" id="GO:0016787">
    <property type="term" value="F:hydrolase activity"/>
    <property type="evidence" value="ECO:0007669"/>
    <property type="project" value="UniProtKB-KW"/>
</dbReference>
<dbReference type="RefSeq" id="WP_007009888.1">
    <property type="nucleotide sequence ID" value="NZ_AJXZ01000047.1"/>
</dbReference>
<comment type="caution">
    <text evidence="10">The sequence shown here is derived from an EMBL/GenBank/DDBJ whole genome shotgun (WGS) entry which is preliminary data.</text>
</comment>
<dbReference type="SUPFAM" id="SSF52540">
    <property type="entry name" value="P-loop containing nucleoside triphosphate hydrolases"/>
    <property type="match status" value="2"/>
</dbReference>